<reference evidence="2" key="1">
    <citation type="journal article" date="2016" name="Nature">
        <title>Genome evolution in the allotetraploid frog Xenopus laevis.</title>
        <authorList>
            <person name="Session A.M."/>
            <person name="Uno Y."/>
            <person name="Kwon T."/>
            <person name="Chapman J.A."/>
            <person name="Toyoda A."/>
            <person name="Takahashi S."/>
            <person name="Fukui A."/>
            <person name="Hikosaka A."/>
            <person name="Suzuki A."/>
            <person name="Kondo M."/>
            <person name="van Heeringen S.J."/>
            <person name="Quigley I."/>
            <person name="Heinz S."/>
            <person name="Ogino H."/>
            <person name="Ochi H."/>
            <person name="Hellsten U."/>
            <person name="Lyons J.B."/>
            <person name="Simakov O."/>
            <person name="Putnam N."/>
            <person name="Stites J."/>
            <person name="Kuroki Y."/>
            <person name="Tanaka T."/>
            <person name="Michiue T."/>
            <person name="Watanabe M."/>
            <person name="Bogdanovic O."/>
            <person name="Lister R."/>
            <person name="Georgiou G."/>
            <person name="Paranjpe S.S."/>
            <person name="van Kruijsbergen I."/>
            <person name="Shu S."/>
            <person name="Carlson J."/>
            <person name="Kinoshita T."/>
            <person name="Ohta Y."/>
            <person name="Mawaribuchi S."/>
            <person name="Jenkins J."/>
            <person name="Grimwood J."/>
            <person name="Schmutz J."/>
            <person name="Mitros T."/>
            <person name="Mozaffari S.V."/>
            <person name="Suzuki Y."/>
            <person name="Haramoto Y."/>
            <person name="Yamamoto T.S."/>
            <person name="Takagi C."/>
            <person name="Heald R."/>
            <person name="Miller K."/>
            <person name="Haudenschild C."/>
            <person name="Kitzman J."/>
            <person name="Nakayama T."/>
            <person name="Izutsu Y."/>
            <person name="Robert J."/>
            <person name="Fortriede J."/>
            <person name="Burns K."/>
            <person name="Lotay V."/>
            <person name="Karimi K."/>
            <person name="Yasuoka Y."/>
            <person name="Dichmann D.S."/>
            <person name="Flajnik M.F."/>
            <person name="Houston D.W."/>
            <person name="Shendure J."/>
            <person name="DuPasquier L."/>
            <person name="Vize P.D."/>
            <person name="Zorn A.M."/>
            <person name="Ito M."/>
            <person name="Marcotte E.M."/>
            <person name="Wallingford J.B."/>
            <person name="Ito Y."/>
            <person name="Asashima M."/>
            <person name="Ueno N."/>
            <person name="Matsuda Y."/>
            <person name="Veenstra G.J."/>
            <person name="Fujiyama A."/>
            <person name="Harland R.M."/>
            <person name="Taira M."/>
            <person name="Rokhsar D.S."/>
        </authorList>
    </citation>
    <scope>NUCLEOTIDE SEQUENCE [LARGE SCALE GENOMIC DNA]</scope>
    <source>
        <strain evidence="2">J</strain>
    </source>
</reference>
<gene>
    <name evidence="1" type="ORF">XELAEV_18024894mg</name>
</gene>
<accession>A0A974HLC1</accession>
<dbReference type="AlphaFoldDB" id="A0A974HLC1"/>
<evidence type="ECO:0000313" key="2">
    <source>
        <dbReference type="Proteomes" id="UP000694892"/>
    </source>
</evidence>
<proteinExistence type="predicted"/>
<dbReference type="OMA" id="TIVQECE"/>
<dbReference type="InterPro" id="IPR006994">
    <property type="entry name" value="TCF25/Rqc1"/>
</dbReference>
<evidence type="ECO:0000313" key="1">
    <source>
        <dbReference type="EMBL" id="OCT82367.1"/>
    </source>
</evidence>
<dbReference type="Pfam" id="PF04910">
    <property type="entry name" value="Tcf25"/>
    <property type="match status" value="1"/>
</dbReference>
<name>A0A974HLC1_XENLA</name>
<organism evidence="1 2">
    <name type="scientific">Xenopus laevis</name>
    <name type="common">African clawed frog</name>
    <dbReference type="NCBI Taxonomy" id="8355"/>
    <lineage>
        <taxon>Eukaryota</taxon>
        <taxon>Metazoa</taxon>
        <taxon>Chordata</taxon>
        <taxon>Craniata</taxon>
        <taxon>Vertebrata</taxon>
        <taxon>Euteleostomi</taxon>
        <taxon>Amphibia</taxon>
        <taxon>Batrachia</taxon>
        <taxon>Anura</taxon>
        <taxon>Pipoidea</taxon>
        <taxon>Pipidae</taxon>
        <taxon>Xenopodinae</taxon>
        <taxon>Xenopus</taxon>
        <taxon>Xenopus</taxon>
    </lineage>
</organism>
<protein>
    <submittedName>
        <fullName evidence="1">Uncharacterized protein</fullName>
    </submittedName>
</protein>
<dbReference type="Proteomes" id="UP000694892">
    <property type="component" value="Chromosome 4S"/>
</dbReference>
<dbReference type="PANTHER" id="PTHR22684">
    <property type="entry name" value="NULP1-RELATED"/>
    <property type="match status" value="1"/>
</dbReference>
<sequence length="313" mass="35976">MNPYHVDSLLQLSDTELCTALSVLFILCLTSGTCRLDYHRPENRRFFLALYKHMFFLEKRGCPRTVLEFCKLILSLDPENDPLGMLLLIDFLSLRAREYTFLSRMFQEWEAHQNLSQLPNFAFSVSLALYQHSQQDDFSAEEEKNAHEKACNLIQQALIMFPGELTVVVVVDGTAQRPSALTLLITLNVGRCCNLWKEPMVMSWLEQNVRAVLRLVDNKETIVQECEMRRKARYQCAPMNIHRHVILSEIKGVSSVLPLEEDLQEGDEAGAARDLNQGVNRPMAAMRDMLANLLFQEPPREDNPDEEADAEWD</sequence>
<dbReference type="EMBL" id="CM004473">
    <property type="protein sequence ID" value="OCT82367.1"/>
    <property type="molecule type" value="Genomic_DNA"/>
</dbReference>
<dbReference type="GO" id="GO:1990112">
    <property type="term" value="C:RQC complex"/>
    <property type="evidence" value="ECO:0007669"/>
    <property type="project" value="TreeGrafter"/>
</dbReference>
<dbReference type="PANTHER" id="PTHR22684:SF0">
    <property type="entry name" value="RIBOSOME QUALITY CONTROL COMPLEX SUBUNIT TCF25"/>
    <property type="match status" value="1"/>
</dbReference>